<dbReference type="EMBL" id="JROU02001668">
    <property type="protein sequence ID" value="OEH75680.1"/>
    <property type="molecule type" value="Genomic_DNA"/>
</dbReference>
<keyword evidence="2" id="KW-1185">Reference proteome</keyword>
<dbReference type="AlphaFoldDB" id="A0A1D3CWV3"/>
<evidence type="ECO:0000313" key="2">
    <source>
        <dbReference type="Proteomes" id="UP000095192"/>
    </source>
</evidence>
<reference evidence="1 2" key="1">
    <citation type="journal article" date="2016" name="BMC Genomics">
        <title>Comparative genomics reveals Cyclospora cayetanensis possesses coccidia-like metabolism and invasion components but unique surface antigens.</title>
        <authorList>
            <person name="Liu S."/>
            <person name="Wang L."/>
            <person name="Zheng H."/>
            <person name="Xu Z."/>
            <person name="Roellig D.M."/>
            <person name="Li N."/>
            <person name="Frace M.A."/>
            <person name="Tang K."/>
            <person name="Arrowood M.J."/>
            <person name="Moss D.M."/>
            <person name="Zhang L."/>
            <person name="Feng Y."/>
            <person name="Xiao L."/>
        </authorList>
    </citation>
    <scope>NUCLEOTIDE SEQUENCE [LARGE SCALE GENOMIC DNA]</scope>
    <source>
        <strain evidence="1 2">CHN_HEN01</strain>
    </source>
</reference>
<name>A0A1D3CWV3_9EIME</name>
<evidence type="ECO:0000313" key="1">
    <source>
        <dbReference type="EMBL" id="OEH75680.1"/>
    </source>
</evidence>
<dbReference type="Gene3D" id="3.30.530.20">
    <property type="match status" value="1"/>
</dbReference>
<comment type="caution">
    <text evidence="1">The sequence shown here is derived from an EMBL/GenBank/DDBJ whole genome shotgun (WGS) entry which is preliminary data.</text>
</comment>
<dbReference type="Proteomes" id="UP000095192">
    <property type="component" value="Unassembled WGS sequence"/>
</dbReference>
<protein>
    <submittedName>
        <fullName evidence="1">Uncharacterized protein</fullName>
    </submittedName>
</protein>
<sequence>MLSALTNHQHGPAHQQLLHEARRRPFFDLPAAIVGLGEPQQMLQHHESHVSRHRKEEYWDVDSGIFPGAFGGTSCESPEVLKALGPFSEGSGKDISEGVDVFDGYLSVSLGLTQERFTSRVYCLRCADSWRICCRAIDSNLFETLETKWLFRDVPGGSGCRVDFSARFVVSRWQPRDVAVLLRRLDVLQQQSETAAAAMQAASSSCEFEALTSDECRSLRVLLCCPSGLQAVGEGGKFFMNKRMSTRLKGWVGLEPPSAKATLARGDATAAAGTAAAETTQKSCLLEEEAKALC</sequence>
<dbReference type="SUPFAM" id="SSF55961">
    <property type="entry name" value="Bet v1-like"/>
    <property type="match status" value="1"/>
</dbReference>
<dbReference type="InParanoid" id="A0A1D3CWV3"/>
<dbReference type="InterPro" id="IPR023393">
    <property type="entry name" value="START-like_dom_sf"/>
</dbReference>
<dbReference type="VEuPathDB" id="ToxoDB:LOC34619818"/>
<organism evidence="1 2">
    <name type="scientific">Cyclospora cayetanensis</name>
    <dbReference type="NCBI Taxonomy" id="88456"/>
    <lineage>
        <taxon>Eukaryota</taxon>
        <taxon>Sar</taxon>
        <taxon>Alveolata</taxon>
        <taxon>Apicomplexa</taxon>
        <taxon>Conoidasida</taxon>
        <taxon>Coccidia</taxon>
        <taxon>Eucoccidiorida</taxon>
        <taxon>Eimeriorina</taxon>
        <taxon>Eimeriidae</taxon>
        <taxon>Cyclospora</taxon>
    </lineage>
</organism>
<proteinExistence type="predicted"/>
<dbReference type="VEuPathDB" id="ToxoDB:cyc_03063"/>
<accession>A0A1D3CWV3</accession>
<gene>
    <name evidence="1" type="ORF">cyc_03063</name>
</gene>